<feature type="domain" description="Calcineurin-like phosphoesterase" evidence="2">
    <location>
        <begin position="4"/>
        <end position="202"/>
    </location>
</feature>
<evidence type="ECO:0000256" key="1">
    <source>
        <dbReference type="SAM" id="MobiDB-lite"/>
    </source>
</evidence>
<accession>A0ABU5DQY0</accession>
<dbReference type="Gene3D" id="3.60.21.10">
    <property type="match status" value="1"/>
</dbReference>
<proteinExistence type="predicted"/>
<evidence type="ECO:0000259" key="2">
    <source>
        <dbReference type="Pfam" id="PF00149"/>
    </source>
</evidence>
<evidence type="ECO:0000313" key="4">
    <source>
        <dbReference type="Proteomes" id="UP001285263"/>
    </source>
</evidence>
<sequence>MNTPVLFAGDPHGDFEPVIRAAEITQASAVILLGDLEPRRPLHQELTPLLVKGIPVWFIHGNHDSDSDDIWRRVWDDELADRNIDGRVIELPDGRRLAGLGGVFRGSVWFPKSSELAGDRPKFPTRQEHARATPRQDRWRGGTHRRHWGTIYPEAIDRLATQSADILVLHEAPSYHPCGFVVLDELARGMKAKVVVHGHHHDALDSSSVWVQQGFRSYGVGLRGVSGLWPDGRWEVIVPGELDGDASHVSRTAR</sequence>
<dbReference type="EMBL" id="JAXCLA010000011">
    <property type="protein sequence ID" value="MDY0748730.1"/>
    <property type="molecule type" value="Genomic_DNA"/>
</dbReference>
<evidence type="ECO:0000313" key="3">
    <source>
        <dbReference type="EMBL" id="MDY0748730.1"/>
    </source>
</evidence>
<reference evidence="3 4" key="1">
    <citation type="submission" date="2023-11" db="EMBL/GenBank/DDBJ databases">
        <title>Paucibacter sp. nov., isolated from fresh soil in Korea.</title>
        <authorList>
            <person name="Le N.T.T."/>
        </authorList>
    </citation>
    <scope>NUCLEOTIDE SEQUENCE [LARGE SCALE GENOMIC DNA]</scope>
    <source>
        <strain evidence="3 4">R3-3</strain>
    </source>
</reference>
<dbReference type="Pfam" id="PF00149">
    <property type="entry name" value="Metallophos"/>
    <property type="match status" value="1"/>
</dbReference>
<dbReference type="InterPro" id="IPR029052">
    <property type="entry name" value="Metallo-depent_PP-like"/>
</dbReference>
<feature type="compositionally biased region" description="Basic and acidic residues" evidence="1">
    <location>
        <begin position="118"/>
        <end position="140"/>
    </location>
</feature>
<dbReference type="InterPro" id="IPR004843">
    <property type="entry name" value="Calcineurin-like_PHP"/>
</dbReference>
<keyword evidence="4" id="KW-1185">Reference proteome</keyword>
<dbReference type="Proteomes" id="UP001285263">
    <property type="component" value="Unassembled WGS sequence"/>
</dbReference>
<dbReference type="SUPFAM" id="SSF56300">
    <property type="entry name" value="Metallo-dependent phosphatases"/>
    <property type="match status" value="1"/>
</dbReference>
<comment type="caution">
    <text evidence="3">The sequence shown here is derived from an EMBL/GenBank/DDBJ whole genome shotgun (WGS) entry which is preliminary data.</text>
</comment>
<organism evidence="3 4">
    <name type="scientific">Roseateles agri</name>
    <dbReference type="NCBI Taxonomy" id="3098619"/>
    <lineage>
        <taxon>Bacteria</taxon>
        <taxon>Pseudomonadati</taxon>
        <taxon>Pseudomonadota</taxon>
        <taxon>Betaproteobacteria</taxon>
        <taxon>Burkholderiales</taxon>
        <taxon>Sphaerotilaceae</taxon>
        <taxon>Roseateles</taxon>
    </lineage>
</organism>
<name>A0ABU5DQY0_9BURK</name>
<protein>
    <submittedName>
        <fullName evidence="3">Metallophosphoesterase</fullName>
    </submittedName>
</protein>
<feature type="region of interest" description="Disordered" evidence="1">
    <location>
        <begin position="118"/>
        <end position="142"/>
    </location>
</feature>
<gene>
    <name evidence="3" type="ORF">SNE35_29800</name>
</gene>
<dbReference type="RefSeq" id="WP_320426695.1">
    <property type="nucleotide sequence ID" value="NZ_JAXCLA010000011.1"/>
</dbReference>